<proteinExistence type="predicted"/>
<dbReference type="EMBL" id="SNRW01034302">
    <property type="protein sequence ID" value="KAA6355633.1"/>
    <property type="molecule type" value="Genomic_DNA"/>
</dbReference>
<gene>
    <name evidence="2" type="ORF">EZS28_048840</name>
</gene>
<evidence type="ECO:0000313" key="3">
    <source>
        <dbReference type="Proteomes" id="UP000324800"/>
    </source>
</evidence>
<organism evidence="2 3">
    <name type="scientific">Streblomastix strix</name>
    <dbReference type="NCBI Taxonomy" id="222440"/>
    <lineage>
        <taxon>Eukaryota</taxon>
        <taxon>Metamonada</taxon>
        <taxon>Preaxostyla</taxon>
        <taxon>Oxymonadida</taxon>
        <taxon>Streblomastigidae</taxon>
        <taxon>Streblomastix</taxon>
    </lineage>
</organism>
<reference evidence="2 3" key="1">
    <citation type="submission" date="2019-03" db="EMBL/GenBank/DDBJ databases">
        <title>Single cell metagenomics reveals metabolic interactions within the superorganism composed of flagellate Streblomastix strix and complex community of Bacteroidetes bacteria on its surface.</title>
        <authorList>
            <person name="Treitli S.C."/>
            <person name="Kolisko M."/>
            <person name="Husnik F."/>
            <person name="Keeling P."/>
            <person name="Hampl V."/>
        </authorList>
    </citation>
    <scope>NUCLEOTIDE SEQUENCE [LARGE SCALE GENOMIC DNA]</scope>
    <source>
        <strain evidence="2">ST1C</strain>
    </source>
</reference>
<dbReference type="OrthoDB" id="6500128at2759"/>
<feature type="region of interest" description="Disordered" evidence="1">
    <location>
        <begin position="1"/>
        <end position="28"/>
    </location>
</feature>
<accession>A0A5J4TCX1</accession>
<evidence type="ECO:0000256" key="1">
    <source>
        <dbReference type="SAM" id="MobiDB-lite"/>
    </source>
</evidence>
<feature type="compositionally biased region" description="Polar residues" evidence="1">
    <location>
        <begin position="7"/>
        <end position="25"/>
    </location>
</feature>
<dbReference type="AlphaFoldDB" id="A0A5J4TCX1"/>
<comment type="caution">
    <text evidence="2">The sequence shown here is derived from an EMBL/GenBank/DDBJ whole genome shotgun (WGS) entry which is preliminary data.</text>
</comment>
<feature type="non-terminal residue" evidence="2">
    <location>
        <position position="58"/>
    </location>
</feature>
<sequence length="58" mass="6768">MTEMDSQDQQPTVGNEPSETQTKSVKPNLEEKHPFILNLFYCFFMPFVCRVKPVTDED</sequence>
<dbReference type="Proteomes" id="UP000324800">
    <property type="component" value="Unassembled WGS sequence"/>
</dbReference>
<protein>
    <submittedName>
        <fullName evidence="2">Uncharacterized protein</fullName>
    </submittedName>
</protein>
<name>A0A5J4TCX1_9EUKA</name>
<evidence type="ECO:0000313" key="2">
    <source>
        <dbReference type="EMBL" id="KAA6355633.1"/>
    </source>
</evidence>